<dbReference type="OrthoDB" id="6691119at2"/>
<dbReference type="Proteomes" id="UP000199263">
    <property type="component" value="Unassembled WGS sequence"/>
</dbReference>
<evidence type="ECO:0000259" key="2">
    <source>
        <dbReference type="Pfam" id="PF13240"/>
    </source>
</evidence>
<accession>A0A1I1JQK9</accession>
<keyword evidence="1" id="KW-0472">Membrane</keyword>
<name>A0A1I1JQK9_9CLOT</name>
<reference evidence="3 4" key="1">
    <citation type="submission" date="2016-10" db="EMBL/GenBank/DDBJ databases">
        <authorList>
            <person name="de Groot N.N."/>
        </authorList>
    </citation>
    <scope>NUCLEOTIDE SEQUENCE [LARGE SCALE GENOMIC DNA]</scope>
    <source>
        <strain evidence="3 4">DSM 12992</strain>
    </source>
</reference>
<evidence type="ECO:0000313" key="3">
    <source>
        <dbReference type="EMBL" id="SFC48153.1"/>
    </source>
</evidence>
<dbReference type="InterPro" id="IPR026870">
    <property type="entry name" value="Zinc_ribbon_dom"/>
</dbReference>
<feature type="domain" description="Zinc-ribbon" evidence="2">
    <location>
        <begin position="2"/>
        <end position="23"/>
    </location>
</feature>
<dbReference type="Pfam" id="PF13240">
    <property type="entry name" value="Zn_Ribbon_1"/>
    <property type="match status" value="1"/>
</dbReference>
<protein>
    <submittedName>
        <fullName evidence="3">Zinc-ribbon domain-containing protein</fullName>
    </submittedName>
</protein>
<keyword evidence="1" id="KW-1133">Transmembrane helix</keyword>
<gene>
    <name evidence="3" type="ORF">SAMN05421842_10441</name>
</gene>
<evidence type="ECO:0000256" key="1">
    <source>
        <dbReference type="SAM" id="Phobius"/>
    </source>
</evidence>
<organism evidence="3 4">
    <name type="scientific">Clostridium uliginosum</name>
    <dbReference type="NCBI Taxonomy" id="119641"/>
    <lineage>
        <taxon>Bacteria</taxon>
        <taxon>Bacillati</taxon>
        <taxon>Bacillota</taxon>
        <taxon>Clostridia</taxon>
        <taxon>Eubacteriales</taxon>
        <taxon>Clostridiaceae</taxon>
        <taxon>Clostridium</taxon>
    </lineage>
</organism>
<proteinExistence type="predicted"/>
<sequence>MYCTQCGKEIKEGVSYCENCGIKIDNNDANSSINQDKNIEVYKSKKNKNVLAIVIVAVLIIALGGGGFAYVKHSKIVTSTNVVENNKNETLQDNTSEEITSKSTESKKTPVYHGEKEVYAKLLKNRNWLIKNAEYDKSPDYIRFLILDVNKDGISEMLLYHEGNAGLAGITLSVISYDSDSNKIRKRDINTSHGGYRGYLDSDNTIVTSFSHMGHSMLIGWKIQGDEYVKSFNSDDDLGRHAEEDLSQVQYLINDKSVSKEKYNDYISSVNNNLTYTEMYELNDYNIRNVLGVEPSNIENEDYIPYAASTQ</sequence>
<keyword evidence="4" id="KW-1185">Reference proteome</keyword>
<dbReference type="AlphaFoldDB" id="A0A1I1JQK9"/>
<dbReference type="RefSeq" id="WP_090089028.1">
    <property type="nucleotide sequence ID" value="NZ_FOMG01000004.1"/>
</dbReference>
<feature type="transmembrane region" description="Helical" evidence="1">
    <location>
        <begin position="50"/>
        <end position="71"/>
    </location>
</feature>
<keyword evidence="1" id="KW-0812">Transmembrane</keyword>
<evidence type="ECO:0000313" key="4">
    <source>
        <dbReference type="Proteomes" id="UP000199263"/>
    </source>
</evidence>
<dbReference type="EMBL" id="FOMG01000004">
    <property type="protein sequence ID" value="SFC48153.1"/>
    <property type="molecule type" value="Genomic_DNA"/>
</dbReference>